<dbReference type="GeneTree" id="ENSGT00510000047925"/>
<dbReference type="KEGG" id="xco:114152079"/>
<reference evidence="6" key="2">
    <citation type="submission" date="2025-09" db="UniProtKB">
        <authorList>
            <consortium name="Ensembl"/>
        </authorList>
    </citation>
    <scope>IDENTIFICATION</scope>
</reference>
<evidence type="ECO:0000256" key="2">
    <source>
        <dbReference type="ARBA" id="ARBA00014223"/>
    </source>
</evidence>
<dbReference type="GeneID" id="114152079"/>
<evidence type="ECO:0000256" key="5">
    <source>
        <dbReference type="ARBA" id="ARBA00022737"/>
    </source>
</evidence>
<keyword evidence="3" id="KW-0963">Cytoplasm</keyword>
<evidence type="ECO:0000256" key="1">
    <source>
        <dbReference type="ARBA" id="ARBA00004496"/>
    </source>
</evidence>
<dbReference type="Ensembl" id="ENSXCOT00000008915.1">
    <property type="protein sequence ID" value="ENSXCOP00000008809.1"/>
    <property type="gene ID" value="ENSXCOG00000006715.1"/>
</dbReference>
<comment type="subcellular location">
    <subcellularLocation>
        <location evidence="1">Cytoplasm</location>
    </subcellularLocation>
</comment>
<proteinExistence type="predicted"/>
<keyword evidence="5" id="KW-0677">Repeat</keyword>
<dbReference type="PANTHER" id="PTHR46545:SF1">
    <property type="entry name" value="LEUCINE-RICH REPEAT-CONTAINING PROTEIN 51"/>
    <property type="match status" value="1"/>
</dbReference>
<organism evidence="6 7">
    <name type="scientific">Xiphophorus couchianus</name>
    <name type="common">Monterrey platyfish</name>
    <dbReference type="NCBI Taxonomy" id="32473"/>
    <lineage>
        <taxon>Eukaryota</taxon>
        <taxon>Metazoa</taxon>
        <taxon>Chordata</taxon>
        <taxon>Craniata</taxon>
        <taxon>Vertebrata</taxon>
        <taxon>Euteleostomi</taxon>
        <taxon>Actinopterygii</taxon>
        <taxon>Neopterygii</taxon>
        <taxon>Teleostei</taxon>
        <taxon>Neoteleostei</taxon>
        <taxon>Acanthomorphata</taxon>
        <taxon>Ovalentaria</taxon>
        <taxon>Atherinomorphae</taxon>
        <taxon>Cyprinodontiformes</taxon>
        <taxon>Poeciliidae</taxon>
        <taxon>Poeciliinae</taxon>
        <taxon>Xiphophorus</taxon>
    </lineage>
</organism>
<evidence type="ECO:0000313" key="7">
    <source>
        <dbReference type="Proteomes" id="UP000261380"/>
    </source>
</evidence>
<dbReference type="STRING" id="32473.ENSXCOP00000008809"/>
<dbReference type="InterPro" id="IPR001611">
    <property type="entry name" value="Leu-rich_rpt"/>
</dbReference>
<dbReference type="GO" id="GO:0005737">
    <property type="term" value="C:cytoplasm"/>
    <property type="evidence" value="ECO:0007669"/>
    <property type="project" value="UniProtKB-SubCell"/>
</dbReference>
<keyword evidence="4" id="KW-0433">Leucine-rich repeat</keyword>
<dbReference type="Gene3D" id="3.80.10.10">
    <property type="entry name" value="Ribonuclease Inhibitor"/>
    <property type="match status" value="1"/>
</dbReference>
<dbReference type="PANTHER" id="PTHR46545">
    <property type="entry name" value="LEUCINE-RICH REPEAT-CONTAINING PROTEIN 51"/>
    <property type="match status" value="1"/>
</dbReference>
<dbReference type="Pfam" id="PF14580">
    <property type="entry name" value="LRR_9"/>
    <property type="match status" value="1"/>
</dbReference>
<dbReference type="RefSeq" id="XP_027885591.1">
    <property type="nucleotide sequence ID" value="XM_028029790.1"/>
</dbReference>
<reference evidence="6" key="1">
    <citation type="submission" date="2025-08" db="UniProtKB">
        <authorList>
            <consortium name="Ensembl"/>
        </authorList>
    </citation>
    <scope>IDENTIFICATION</scope>
</reference>
<dbReference type="AlphaFoldDB" id="A0A3B5LLR2"/>
<evidence type="ECO:0000256" key="3">
    <source>
        <dbReference type="ARBA" id="ARBA00022490"/>
    </source>
</evidence>
<name>A0A3B5LLR2_9TELE</name>
<evidence type="ECO:0000256" key="4">
    <source>
        <dbReference type="ARBA" id="ARBA00022614"/>
    </source>
</evidence>
<keyword evidence="7" id="KW-1185">Reference proteome</keyword>
<dbReference type="Proteomes" id="UP000261380">
    <property type="component" value="Unplaced"/>
</dbReference>
<evidence type="ECO:0000313" key="6">
    <source>
        <dbReference type="Ensembl" id="ENSXCOP00000008809.1"/>
    </source>
</evidence>
<protein>
    <recommendedName>
        <fullName evidence="2">Leucine-rich repeat-containing protein 51</fullName>
    </recommendedName>
</protein>
<dbReference type="SUPFAM" id="SSF52058">
    <property type="entry name" value="L domain-like"/>
    <property type="match status" value="1"/>
</dbReference>
<accession>A0A3B5LLR2</accession>
<dbReference type="PROSITE" id="PS51450">
    <property type="entry name" value="LRR"/>
    <property type="match status" value="2"/>
</dbReference>
<dbReference type="InterPro" id="IPR032675">
    <property type="entry name" value="LRR_dom_sf"/>
</dbReference>
<sequence>MYGPPIDLSFKDLNNVTDALAEIPRRPLRPLKIDMNNKYLSQSMRLNNNNITNLVGLEFILNHFLAQPSSLGWLDLSCNKITSIEHVLCELKELRVLYLHGNDIWSLTEISKLGELNYLHTITLHGNGIENVKGYRNYVISMLPHLKRMDFSAVTRQEKVLASIWPTNIKRPRTRPQDASEDD</sequence>